<keyword evidence="1" id="KW-0812">Transmembrane</keyword>
<gene>
    <name evidence="2" type="ORF">RRG08_009645</name>
</gene>
<dbReference type="EMBL" id="JAWDGP010003238">
    <property type="protein sequence ID" value="KAK3776205.1"/>
    <property type="molecule type" value="Genomic_DNA"/>
</dbReference>
<dbReference type="AlphaFoldDB" id="A0AAE1DNC4"/>
<evidence type="ECO:0000256" key="1">
    <source>
        <dbReference type="SAM" id="Phobius"/>
    </source>
</evidence>
<feature type="transmembrane region" description="Helical" evidence="1">
    <location>
        <begin position="503"/>
        <end position="523"/>
    </location>
</feature>
<name>A0AAE1DNC4_9GAST</name>
<keyword evidence="1" id="KW-0472">Membrane</keyword>
<accession>A0AAE1DNC4</accession>
<sequence length="765" mass="86158">MPIADRLSLESTGSWLKLGVLLWIYRCSGNASLPTTEIQAVTFTDIVGVHIPWQSTHDPVYIMPQPDGTEPFMARTCEENTWCLGTVMWTFTKHRGVVDLFLKVNSTWSSTVWTFQDQQLQNVTVSLIVCKLDPNEEPETFEPKAWIRPNSTLETVFGWTTKPVAVFLFQSIQTPAIRCDPNSWCMDLIYHTVKTRSKDKAFRILILLNNSRLNMSTTALVCFLESGAFQYRLFSLRFPFDSLNPKEEKSIMSLDHINRGVFHIPISWTTKLHPYMSIFKDSEKTEASACEINTTCTVIGSRWVSYLSNQSHSELPQVSLSITAKNRAHMSRYKLFLYDSSNPADHGAYELIVVKFDMLPQAIKISPEVILGGLAVNFSIPGQFGNHVPQFFFFTNVSTNAYLCKEKTTCGGDFMWTFVGANGTRLMRGLIWTEGKGEFWNSTLISLIGQSVTSYTIKWGKHDPVTATTRNLNWSSQHVTRQFPMSTTQLTPKPDDKTFTTTLIGLAIFAVLSCLAFALLLYCHIKSRKLRQNQPIQDAASSYSLPNDGQRGVLGGYEELASVRLPNEYDALGSRVSDYESLDDFDFTKESVQNSQNLFSNARHVYQSINSCSDLQPSPTQNNLNVDSSSALRRAKSSDFEKKHLCGASLKTVGNVSLRRSVSCSEGRKRISGDNDINGVIVSYLEGDRRDAVKREVHYENCVFSADEVNARSSLFSRTSDVPTVGQIEGAHADEFRQAQDGDSNYLTFLEDDEEPVIYLELKEF</sequence>
<keyword evidence="3" id="KW-1185">Reference proteome</keyword>
<proteinExistence type="predicted"/>
<evidence type="ECO:0000313" key="2">
    <source>
        <dbReference type="EMBL" id="KAK3776205.1"/>
    </source>
</evidence>
<keyword evidence="1" id="KW-1133">Transmembrane helix</keyword>
<comment type="caution">
    <text evidence="2">The sequence shown here is derived from an EMBL/GenBank/DDBJ whole genome shotgun (WGS) entry which is preliminary data.</text>
</comment>
<protein>
    <submittedName>
        <fullName evidence="2">Uncharacterized protein</fullName>
    </submittedName>
</protein>
<evidence type="ECO:0000313" key="3">
    <source>
        <dbReference type="Proteomes" id="UP001283361"/>
    </source>
</evidence>
<dbReference type="Proteomes" id="UP001283361">
    <property type="component" value="Unassembled WGS sequence"/>
</dbReference>
<organism evidence="2 3">
    <name type="scientific">Elysia crispata</name>
    <name type="common">lettuce slug</name>
    <dbReference type="NCBI Taxonomy" id="231223"/>
    <lineage>
        <taxon>Eukaryota</taxon>
        <taxon>Metazoa</taxon>
        <taxon>Spiralia</taxon>
        <taxon>Lophotrochozoa</taxon>
        <taxon>Mollusca</taxon>
        <taxon>Gastropoda</taxon>
        <taxon>Heterobranchia</taxon>
        <taxon>Euthyneura</taxon>
        <taxon>Panpulmonata</taxon>
        <taxon>Sacoglossa</taxon>
        <taxon>Placobranchoidea</taxon>
        <taxon>Plakobranchidae</taxon>
        <taxon>Elysia</taxon>
    </lineage>
</organism>
<reference evidence="2" key="1">
    <citation type="journal article" date="2023" name="G3 (Bethesda)">
        <title>A reference genome for the long-term kleptoplast-retaining sea slug Elysia crispata morphotype clarki.</title>
        <authorList>
            <person name="Eastman K.E."/>
            <person name="Pendleton A.L."/>
            <person name="Shaikh M.A."/>
            <person name="Suttiyut T."/>
            <person name="Ogas R."/>
            <person name="Tomko P."/>
            <person name="Gavelis G."/>
            <person name="Widhalm J.R."/>
            <person name="Wisecaver J.H."/>
        </authorList>
    </citation>
    <scope>NUCLEOTIDE SEQUENCE</scope>
    <source>
        <strain evidence="2">ECLA1</strain>
    </source>
</reference>